<evidence type="ECO:0000313" key="1">
    <source>
        <dbReference type="Proteomes" id="UP000095283"/>
    </source>
</evidence>
<dbReference type="WBParaSite" id="Hba_07871">
    <property type="protein sequence ID" value="Hba_07871"/>
    <property type="gene ID" value="Hba_07871"/>
</dbReference>
<dbReference type="PANTHER" id="PTHR11099:SF0">
    <property type="entry name" value="VACUOLAR PROTEIN SORTING-ASSOCIATED PROTEIN 35"/>
    <property type="match status" value="1"/>
</dbReference>
<protein>
    <submittedName>
        <fullName evidence="2">PCI domain-containing protein</fullName>
    </submittedName>
</protein>
<dbReference type="GO" id="GO:0005829">
    <property type="term" value="C:cytosol"/>
    <property type="evidence" value="ECO:0007669"/>
    <property type="project" value="GOC"/>
</dbReference>
<dbReference type="GO" id="GO:0006886">
    <property type="term" value="P:intracellular protein transport"/>
    <property type="evidence" value="ECO:0007669"/>
    <property type="project" value="TreeGrafter"/>
</dbReference>
<name>A0A1I7WS07_HETBA</name>
<organism evidence="1 2">
    <name type="scientific">Heterorhabditis bacteriophora</name>
    <name type="common">Entomopathogenic nematode worm</name>
    <dbReference type="NCBI Taxonomy" id="37862"/>
    <lineage>
        <taxon>Eukaryota</taxon>
        <taxon>Metazoa</taxon>
        <taxon>Ecdysozoa</taxon>
        <taxon>Nematoda</taxon>
        <taxon>Chromadorea</taxon>
        <taxon>Rhabditida</taxon>
        <taxon>Rhabditina</taxon>
        <taxon>Rhabditomorpha</taxon>
        <taxon>Strongyloidea</taxon>
        <taxon>Heterorhabditidae</taxon>
        <taxon>Heterorhabditis</taxon>
    </lineage>
</organism>
<proteinExistence type="predicted"/>
<dbReference type="AlphaFoldDB" id="A0A1I7WS07"/>
<reference evidence="2" key="1">
    <citation type="submission" date="2016-11" db="UniProtKB">
        <authorList>
            <consortium name="WormBaseParasite"/>
        </authorList>
    </citation>
    <scope>IDENTIFICATION</scope>
</reference>
<dbReference type="Proteomes" id="UP000095283">
    <property type="component" value="Unplaced"/>
</dbReference>
<evidence type="ECO:0000313" key="2">
    <source>
        <dbReference type="WBParaSite" id="Hba_07871"/>
    </source>
</evidence>
<dbReference type="Pfam" id="PF03635">
    <property type="entry name" value="Vps35"/>
    <property type="match status" value="1"/>
</dbReference>
<dbReference type="PANTHER" id="PTHR11099">
    <property type="entry name" value="VACUOLAR SORTING PROTEIN 35"/>
    <property type="match status" value="1"/>
</dbReference>
<accession>A0A1I7WS07</accession>
<dbReference type="GO" id="GO:0005770">
    <property type="term" value="C:late endosome"/>
    <property type="evidence" value="ECO:0007669"/>
    <property type="project" value="TreeGrafter"/>
</dbReference>
<dbReference type="InterPro" id="IPR005378">
    <property type="entry name" value="Vps35"/>
</dbReference>
<dbReference type="GO" id="GO:0042147">
    <property type="term" value="P:retrograde transport, endosome to Golgi"/>
    <property type="evidence" value="ECO:0007669"/>
    <property type="project" value="InterPro"/>
</dbReference>
<keyword evidence="1" id="KW-1185">Reference proteome</keyword>
<dbReference type="GO" id="GO:0030906">
    <property type="term" value="C:retromer, cargo-selective complex"/>
    <property type="evidence" value="ECO:0007669"/>
    <property type="project" value="InterPro"/>
</dbReference>
<sequence length="194" mass="22829">MKRCLDKAKQAKKLIKNRPDMPVEDIVSLHMCFIVLNVSTFRIEAFGTVGRELTKLLRIPIDEYNNALRVAELTEFIPVMECFDYRGRCYTASYIIQNMLEHETWMLTEQNVAVICALLDSLLVDQQDQPKNAHLLNNLFVARFFNPLQYIYINIYIYELLFCVHERHDKAVDIVKQLMDEYPAVEARIFYGIR</sequence>